<evidence type="ECO:0000256" key="11">
    <source>
        <dbReference type="ARBA" id="ARBA00023306"/>
    </source>
</evidence>
<evidence type="ECO:0000256" key="1">
    <source>
        <dbReference type="ARBA" id="ARBA00004642"/>
    </source>
</evidence>
<name>A0A8J9Y8Y5_9NEOP</name>
<keyword evidence="9" id="KW-0804">Transcription</keyword>
<keyword evidence="6" id="KW-0805">Transcription regulation</keyword>
<dbReference type="GO" id="GO:0005654">
    <property type="term" value="C:nucleoplasm"/>
    <property type="evidence" value="ECO:0007669"/>
    <property type="project" value="UniProtKB-SubCell"/>
</dbReference>
<keyword evidence="15" id="KW-1185">Reference proteome</keyword>
<keyword evidence="8 12" id="KW-0238">DNA-binding</keyword>
<dbReference type="OrthoDB" id="7312725at2759"/>
<accession>A0A8J9Y8Y5</accession>
<evidence type="ECO:0000256" key="8">
    <source>
        <dbReference type="ARBA" id="ARBA00023125"/>
    </source>
</evidence>
<dbReference type="PANTHER" id="PTHR46600">
    <property type="entry name" value="THAP DOMAIN-CONTAINING"/>
    <property type="match status" value="1"/>
</dbReference>
<dbReference type="AlphaFoldDB" id="A0A8J9Y8Y5"/>
<evidence type="ECO:0000256" key="7">
    <source>
        <dbReference type="ARBA" id="ARBA00023054"/>
    </source>
</evidence>
<dbReference type="SMART" id="SM00980">
    <property type="entry name" value="THAP"/>
    <property type="match status" value="1"/>
</dbReference>
<dbReference type="GO" id="GO:0008270">
    <property type="term" value="F:zinc ion binding"/>
    <property type="evidence" value="ECO:0007669"/>
    <property type="project" value="UniProtKB-KW"/>
</dbReference>
<evidence type="ECO:0000256" key="4">
    <source>
        <dbReference type="ARBA" id="ARBA00022771"/>
    </source>
</evidence>
<evidence type="ECO:0000256" key="6">
    <source>
        <dbReference type="ARBA" id="ARBA00023015"/>
    </source>
</evidence>
<dbReference type="PROSITE" id="PS50950">
    <property type="entry name" value="ZF_THAP"/>
    <property type="match status" value="1"/>
</dbReference>
<gene>
    <name evidence="14" type="ORF">BINO364_LOCUS9302</name>
</gene>
<organism evidence="14 15">
    <name type="scientific">Brenthis ino</name>
    <name type="common">lesser marbled fritillary</name>
    <dbReference type="NCBI Taxonomy" id="405034"/>
    <lineage>
        <taxon>Eukaryota</taxon>
        <taxon>Metazoa</taxon>
        <taxon>Ecdysozoa</taxon>
        <taxon>Arthropoda</taxon>
        <taxon>Hexapoda</taxon>
        <taxon>Insecta</taxon>
        <taxon>Pterygota</taxon>
        <taxon>Neoptera</taxon>
        <taxon>Endopterygota</taxon>
        <taxon>Lepidoptera</taxon>
        <taxon>Glossata</taxon>
        <taxon>Ditrysia</taxon>
        <taxon>Papilionoidea</taxon>
        <taxon>Nymphalidae</taxon>
        <taxon>Heliconiinae</taxon>
        <taxon>Argynnini</taxon>
        <taxon>Brenthis</taxon>
    </lineage>
</organism>
<evidence type="ECO:0000256" key="2">
    <source>
        <dbReference type="ARBA" id="ARBA00006177"/>
    </source>
</evidence>
<feature type="domain" description="THAP-type" evidence="13">
    <location>
        <begin position="1"/>
        <end position="80"/>
    </location>
</feature>
<dbReference type="InterPro" id="IPR026516">
    <property type="entry name" value="THAP1/10"/>
</dbReference>
<comment type="similarity">
    <text evidence="2">Belongs to the THAP1 family.</text>
</comment>
<keyword evidence="7" id="KW-0175">Coiled coil</keyword>
<evidence type="ECO:0000313" key="14">
    <source>
        <dbReference type="EMBL" id="CAH0723474.1"/>
    </source>
</evidence>
<dbReference type="PANTHER" id="PTHR46600:SF1">
    <property type="entry name" value="THAP DOMAIN-CONTAINING PROTEIN 1"/>
    <property type="match status" value="1"/>
</dbReference>
<protein>
    <recommendedName>
        <fullName evidence="13">THAP-type domain-containing protein</fullName>
    </recommendedName>
</protein>
<reference evidence="14" key="1">
    <citation type="submission" date="2021-12" db="EMBL/GenBank/DDBJ databases">
        <authorList>
            <person name="Martin H S."/>
        </authorList>
    </citation>
    <scope>NUCLEOTIDE SEQUENCE</scope>
</reference>
<dbReference type="EMBL" id="OV170224">
    <property type="protein sequence ID" value="CAH0723474.1"/>
    <property type="molecule type" value="Genomic_DNA"/>
</dbReference>
<evidence type="ECO:0000256" key="5">
    <source>
        <dbReference type="ARBA" id="ARBA00022833"/>
    </source>
</evidence>
<evidence type="ECO:0000256" key="3">
    <source>
        <dbReference type="ARBA" id="ARBA00022723"/>
    </source>
</evidence>
<dbReference type="Pfam" id="PF05485">
    <property type="entry name" value="THAP"/>
    <property type="match status" value="1"/>
</dbReference>
<evidence type="ECO:0000256" key="10">
    <source>
        <dbReference type="ARBA" id="ARBA00023242"/>
    </source>
</evidence>
<evidence type="ECO:0000259" key="13">
    <source>
        <dbReference type="PROSITE" id="PS50950"/>
    </source>
</evidence>
<evidence type="ECO:0000256" key="12">
    <source>
        <dbReference type="PROSITE-ProRule" id="PRU00309"/>
    </source>
</evidence>
<dbReference type="GO" id="GO:0043565">
    <property type="term" value="F:sequence-specific DNA binding"/>
    <property type="evidence" value="ECO:0007669"/>
    <property type="project" value="InterPro"/>
</dbReference>
<keyword evidence="3" id="KW-0479">Metal-binding</keyword>
<evidence type="ECO:0000256" key="9">
    <source>
        <dbReference type="ARBA" id="ARBA00023163"/>
    </source>
</evidence>
<sequence length="201" mass="23228">MTKICVVCEKEPIPRDKSRSFHKFPKDDARKRKWMLAIGKNPIYDNSYLCSDHFTNDSYHQTGGYATIRRLLPNAVPIKIEKSTSSDVTDTVDTSTNENYIKNEPEHKVSGVLIDITNINDINDQQERDNIRFNNQSRNYPLASKASTKKFWYTCEGGEMGYLGREHSASDAAWERFVGLMEYLSNQSIRRFTYSECTVFI</sequence>
<dbReference type="SUPFAM" id="SSF57716">
    <property type="entry name" value="Glucocorticoid receptor-like (DNA-binding domain)"/>
    <property type="match status" value="1"/>
</dbReference>
<keyword evidence="5" id="KW-0862">Zinc</keyword>
<comment type="subcellular location">
    <subcellularLocation>
        <location evidence="1">Nucleus</location>
        <location evidence="1">Nucleoplasm</location>
    </subcellularLocation>
</comment>
<dbReference type="InterPro" id="IPR038441">
    <property type="entry name" value="THAP_Znf_sf"/>
</dbReference>
<proteinExistence type="inferred from homology"/>
<dbReference type="Gene3D" id="6.20.210.20">
    <property type="entry name" value="THAP domain"/>
    <property type="match status" value="1"/>
</dbReference>
<dbReference type="SMART" id="SM00692">
    <property type="entry name" value="DM3"/>
    <property type="match status" value="1"/>
</dbReference>
<keyword evidence="10" id="KW-0539">Nucleus</keyword>
<feature type="non-terminal residue" evidence="14">
    <location>
        <position position="201"/>
    </location>
</feature>
<dbReference type="Proteomes" id="UP000838878">
    <property type="component" value="Chromosome 4"/>
</dbReference>
<dbReference type="InterPro" id="IPR006612">
    <property type="entry name" value="THAP_Znf"/>
</dbReference>
<evidence type="ECO:0000313" key="15">
    <source>
        <dbReference type="Proteomes" id="UP000838878"/>
    </source>
</evidence>
<keyword evidence="11" id="KW-0131">Cell cycle</keyword>
<keyword evidence="4 12" id="KW-0863">Zinc-finger</keyword>